<dbReference type="PANTHER" id="PTHR46825:SF9">
    <property type="entry name" value="BETA-LACTAMASE-RELATED DOMAIN-CONTAINING PROTEIN"/>
    <property type="match status" value="1"/>
</dbReference>
<organism evidence="4">
    <name type="scientific">Rhodococcus hoagii (strain 103S)</name>
    <name type="common">Rhodococcus equi</name>
    <dbReference type="NCBI Taxonomy" id="685727"/>
    <lineage>
        <taxon>Bacteria</taxon>
        <taxon>Bacillati</taxon>
        <taxon>Actinomycetota</taxon>
        <taxon>Actinomycetes</taxon>
        <taxon>Mycobacteriales</taxon>
        <taxon>Nocardiaceae</taxon>
        <taxon>Prescottella</taxon>
    </lineage>
</organism>
<evidence type="ECO:0000256" key="2">
    <source>
        <dbReference type="SAM" id="SignalP"/>
    </source>
</evidence>
<feature type="signal peptide" evidence="2">
    <location>
        <begin position="1"/>
        <end position="28"/>
    </location>
</feature>
<dbReference type="Proteomes" id="UP001154400">
    <property type="component" value="Chromosome"/>
</dbReference>
<name>A0A3S5Y8S3_RHOH1</name>
<reference evidence="4" key="1">
    <citation type="journal article" date="2010" name="PLoS Genet.">
        <title>The genome of a pathogenic rhodococcus: cooptive virulence underpinned by key gene acquisitions.</title>
        <authorList>
            <person name="Letek M."/>
            <person name="Gonzalez P."/>
            <person name="Macarthur I."/>
            <person name="Rodriguez H."/>
            <person name="Freeman T.C."/>
            <person name="Valero-Rello A."/>
            <person name="Blanco M."/>
            <person name="Buckley T."/>
            <person name="Cherevach I."/>
            <person name="Fahey R."/>
            <person name="Hapeshi A."/>
            <person name="Holdstock J."/>
            <person name="Leadon D."/>
            <person name="Navas J."/>
            <person name="Ocampo A."/>
            <person name="Quail M.A."/>
            <person name="Sanders M."/>
            <person name="Scortti M.M."/>
            <person name="Prescott J.F."/>
            <person name="Fogarty U."/>
            <person name="Meijer W.G."/>
            <person name="Parkhill J."/>
            <person name="Bentley S.D."/>
            <person name="Vazquez-Boland J.A."/>
        </authorList>
    </citation>
    <scope>NUCLEOTIDE SEQUENCE [LARGE SCALE GENOMIC DNA]</scope>
    <source>
        <strain evidence="4 5">103S</strain>
    </source>
</reference>
<evidence type="ECO:0000313" key="4">
    <source>
        <dbReference type="EMBL" id="CBH48962.1"/>
    </source>
</evidence>
<dbReference type="PANTHER" id="PTHR46825">
    <property type="entry name" value="D-ALANYL-D-ALANINE-CARBOXYPEPTIDASE/ENDOPEPTIDASE AMPH"/>
    <property type="match status" value="1"/>
</dbReference>
<keyword evidence="2" id="KW-0732">Signal</keyword>
<feature type="domain" description="Beta-lactamase-related" evidence="3">
    <location>
        <begin position="64"/>
        <end position="398"/>
    </location>
</feature>
<dbReference type="InterPro" id="IPR012338">
    <property type="entry name" value="Beta-lactam/transpept-like"/>
</dbReference>
<accession>A0A3S5Y8S3</accession>
<dbReference type="InterPro" id="IPR050491">
    <property type="entry name" value="AmpC-like"/>
</dbReference>
<dbReference type="EMBL" id="FN563149">
    <property type="protein sequence ID" value="CBH48962.1"/>
    <property type="molecule type" value="Genomic_DNA"/>
</dbReference>
<feature type="compositionally biased region" description="Low complexity" evidence="1">
    <location>
        <begin position="415"/>
        <end position="427"/>
    </location>
</feature>
<dbReference type="Pfam" id="PF00144">
    <property type="entry name" value="Beta-lactamase"/>
    <property type="match status" value="1"/>
</dbReference>
<feature type="chain" id="PRO_5039012142" evidence="2">
    <location>
        <begin position="29"/>
        <end position="427"/>
    </location>
</feature>
<proteinExistence type="predicted"/>
<dbReference type="Gene3D" id="3.40.710.10">
    <property type="entry name" value="DD-peptidase/beta-lactamase superfamily"/>
    <property type="match status" value="1"/>
</dbReference>
<protein>
    <submittedName>
        <fullName evidence="4">Beta-lactamase</fullName>
    </submittedName>
</protein>
<dbReference type="KEGG" id="req:REQ_29450"/>
<dbReference type="AlphaFoldDB" id="A0A3S5Y8S3"/>
<dbReference type="InterPro" id="IPR001466">
    <property type="entry name" value="Beta-lactam-related"/>
</dbReference>
<sequence>MIMQPTLRRPYRRAGAAALATATSLVLAATLAPTASAAIPVPNAGSSIGDGWETRAVARAASKVVGHSAPGMSIAIVKRNPDKPDEAITTTYHFGLADKENQRPVGPQTQFEIASETKTFTAALLAKRIDEGLSTLGDLAQDYEHDVTFPTMDDTAVTLGDLVTHRSGLTDDPGNLNAGCPGGGDHGCSDAKALYNRTLLWEGLEAPGALASAPGSEWIYSDFGFGTLGTLMADAYAPGHAEPRFADVVQRELTGPLGMTGTVIESPTPDLAVPYANGSPTDLWNNTGALAGGGGLISTAADMAKWVAATLGYGDEPLVPVLQSMLDPIPGVAPTRMPNMQMGMAWQLFPPQNGINRPYAFKDGGASGMTSATYLVPSEGWGVTVMANGDSEHTDGVALDLMRELAPDYPAPPESGSGSLSFGSLGS</sequence>
<evidence type="ECO:0000256" key="1">
    <source>
        <dbReference type="SAM" id="MobiDB-lite"/>
    </source>
</evidence>
<feature type="region of interest" description="Disordered" evidence="1">
    <location>
        <begin position="406"/>
        <end position="427"/>
    </location>
</feature>
<evidence type="ECO:0000259" key="3">
    <source>
        <dbReference type="Pfam" id="PF00144"/>
    </source>
</evidence>
<evidence type="ECO:0000313" key="5">
    <source>
        <dbReference type="Proteomes" id="UP000006892"/>
    </source>
</evidence>
<dbReference type="SUPFAM" id="SSF56601">
    <property type="entry name" value="beta-lactamase/transpeptidase-like"/>
    <property type="match status" value="1"/>
</dbReference>
<gene>
    <name evidence="4" type="ordered locus">REQ_29450</name>
</gene>